<dbReference type="Proteomes" id="UP001283361">
    <property type="component" value="Unassembled WGS sequence"/>
</dbReference>
<sequence length="150" mass="17570">MNVHIVFRSQLFADGRGKKSTPKYSDQDVISHIESYRPTLAHYRPKHTLVRRYLPAEITVKSMCQDFKGMPVRCLTAALTEYRIKKHEHLHDPTLLRLEECEVCQYHDLHKKNCTCEAVCDVSKYTMHNKALHKRQKEIPARLKIHSCLS</sequence>
<dbReference type="AlphaFoldDB" id="A0AAE1DVE9"/>
<keyword evidence="2" id="KW-1185">Reference proteome</keyword>
<gene>
    <name evidence="1" type="ORF">RRG08_039410</name>
</gene>
<comment type="caution">
    <text evidence="1">The sequence shown here is derived from an EMBL/GenBank/DDBJ whole genome shotgun (WGS) entry which is preliminary data.</text>
</comment>
<evidence type="ECO:0000313" key="1">
    <source>
        <dbReference type="EMBL" id="KAK3784409.1"/>
    </source>
</evidence>
<reference evidence="1" key="1">
    <citation type="journal article" date="2023" name="G3 (Bethesda)">
        <title>A reference genome for the long-term kleptoplast-retaining sea slug Elysia crispata morphotype clarki.</title>
        <authorList>
            <person name="Eastman K.E."/>
            <person name="Pendleton A.L."/>
            <person name="Shaikh M.A."/>
            <person name="Suttiyut T."/>
            <person name="Ogas R."/>
            <person name="Tomko P."/>
            <person name="Gavelis G."/>
            <person name="Widhalm J.R."/>
            <person name="Wisecaver J.H."/>
        </authorList>
    </citation>
    <scope>NUCLEOTIDE SEQUENCE</scope>
    <source>
        <strain evidence="1">ECLA1</strain>
    </source>
</reference>
<proteinExistence type="predicted"/>
<protein>
    <submittedName>
        <fullName evidence="1">Uncharacterized protein</fullName>
    </submittedName>
</protein>
<dbReference type="EMBL" id="JAWDGP010002247">
    <property type="protein sequence ID" value="KAK3784409.1"/>
    <property type="molecule type" value="Genomic_DNA"/>
</dbReference>
<evidence type="ECO:0000313" key="2">
    <source>
        <dbReference type="Proteomes" id="UP001283361"/>
    </source>
</evidence>
<accession>A0AAE1DVE9</accession>
<organism evidence="1 2">
    <name type="scientific">Elysia crispata</name>
    <name type="common">lettuce slug</name>
    <dbReference type="NCBI Taxonomy" id="231223"/>
    <lineage>
        <taxon>Eukaryota</taxon>
        <taxon>Metazoa</taxon>
        <taxon>Spiralia</taxon>
        <taxon>Lophotrochozoa</taxon>
        <taxon>Mollusca</taxon>
        <taxon>Gastropoda</taxon>
        <taxon>Heterobranchia</taxon>
        <taxon>Euthyneura</taxon>
        <taxon>Panpulmonata</taxon>
        <taxon>Sacoglossa</taxon>
        <taxon>Placobranchoidea</taxon>
        <taxon>Plakobranchidae</taxon>
        <taxon>Elysia</taxon>
    </lineage>
</organism>
<name>A0AAE1DVE9_9GAST</name>